<dbReference type="AlphaFoldDB" id="A0A7W9ASE2"/>
<comment type="caution">
    <text evidence="2">The sequence shown here is derived from an EMBL/GenBank/DDBJ whole genome shotgun (WGS) entry which is preliminary data.</text>
</comment>
<keyword evidence="3" id="KW-1185">Reference proteome</keyword>
<feature type="domain" description="HTH luxR-type" evidence="1">
    <location>
        <begin position="239"/>
        <end position="296"/>
    </location>
</feature>
<dbReference type="InterPro" id="IPR036388">
    <property type="entry name" value="WH-like_DNA-bd_sf"/>
</dbReference>
<evidence type="ECO:0000313" key="3">
    <source>
        <dbReference type="Proteomes" id="UP000557739"/>
    </source>
</evidence>
<dbReference type="SMART" id="SM00421">
    <property type="entry name" value="HTH_LUXR"/>
    <property type="match status" value="1"/>
</dbReference>
<proteinExistence type="predicted"/>
<gene>
    <name evidence="2" type="ORF">FHR19_003099</name>
</gene>
<dbReference type="SUPFAM" id="SSF46894">
    <property type="entry name" value="C-terminal effector domain of the bipartite response regulators"/>
    <property type="match status" value="1"/>
</dbReference>
<dbReference type="EMBL" id="JACIJJ010000005">
    <property type="protein sequence ID" value="MBB5699725.1"/>
    <property type="molecule type" value="Genomic_DNA"/>
</dbReference>
<dbReference type="InterPro" id="IPR016032">
    <property type="entry name" value="Sig_transdc_resp-reg_C-effctor"/>
</dbReference>
<organism evidence="2 3">
    <name type="scientific">Sphingomonas yantingensis</name>
    <dbReference type="NCBI Taxonomy" id="1241761"/>
    <lineage>
        <taxon>Bacteria</taxon>
        <taxon>Pseudomonadati</taxon>
        <taxon>Pseudomonadota</taxon>
        <taxon>Alphaproteobacteria</taxon>
        <taxon>Sphingomonadales</taxon>
        <taxon>Sphingomonadaceae</taxon>
        <taxon>Sphingomonas</taxon>
    </lineage>
</organism>
<dbReference type="InterPro" id="IPR000792">
    <property type="entry name" value="Tscrpt_reg_LuxR_C"/>
</dbReference>
<sequence>MAAMVLSRIDQDELLGALYALDDIQPFAAFLERLRRRTHAREAVLLTRSVTSGWKSHVSRISNATALPPVPRGLLQTLRSGRLYDFEELGEGGSGRIIRASNHRNDVWIGIRGGASDCFGAPDGALLSALSSHAAIAVSNMARLRDSQIELAAANAALDRAGVGWAVLDEYGEAVTGQNHDVSSRQRAALVNGVNDGARVAVAGQAIAIPFAAGGRGAALALFREPVQSIDRAAAFAAAYGLTGAESRMAIALAEGASIVEAAARLNLTEQTARHYSKRLYAATGARGQAELVRLVWTSVAALA</sequence>
<evidence type="ECO:0000313" key="2">
    <source>
        <dbReference type="EMBL" id="MBB5699725.1"/>
    </source>
</evidence>
<reference evidence="2 3" key="1">
    <citation type="submission" date="2020-08" db="EMBL/GenBank/DDBJ databases">
        <title>Genomic Encyclopedia of Type Strains, Phase IV (KMG-IV): sequencing the most valuable type-strain genomes for metagenomic binning, comparative biology and taxonomic classification.</title>
        <authorList>
            <person name="Goeker M."/>
        </authorList>
    </citation>
    <scope>NUCLEOTIDE SEQUENCE [LARGE SCALE GENOMIC DNA]</scope>
    <source>
        <strain evidence="2 3">DSM 27244</strain>
    </source>
</reference>
<dbReference type="Gene3D" id="1.10.10.10">
    <property type="entry name" value="Winged helix-like DNA-binding domain superfamily/Winged helix DNA-binding domain"/>
    <property type="match status" value="1"/>
</dbReference>
<protein>
    <submittedName>
        <fullName evidence="2">DNA-binding CsgD family transcriptional regulator</fullName>
    </submittedName>
</protein>
<accession>A0A7W9ASE2</accession>
<evidence type="ECO:0000259" key="1">
    <source>
        <dbReference type="SMART" id="SM00421"/>
    </source>
</evidence>
<dbReference type="GO" id="GO:0003677">
    <property type="term" value="F:DNA binding"/>
    <property type="evidence" value="ECO:0007669"/>
    <property type="project" value="UniProtKB-KW"/>
</dbReference>
<dbReference type="Proteomes" id="UP000557739">
    <property type="component" value="Unassembled WGS sequence"/>
</dbReference>
<name>A0A7W9ASE2_9SPHN</name>
<keyword evidence="2" id="KW-0238">DNA-binding</keyword>
<dbReference type="GO" id="GO:0006355">
    <property type="term" value="P:regulation of DNA-templated transcription"/>
    <property type="evidence" value="ECO:0007669"/>
    <property type="project" value="InterPro"/>
</dbReference>